<sequence length="92" mass="11003">MIGSLKCECHIYDTHSLKEKRSVVKKVIQRLKQRFNVAVAETDHHDLWQRFEIGIVTISKDKQMVEKELQKVLESFDQYEEFQVTSYQMEIL</sequence>
<gene>
    <name evidence="1" type="ORF">L2716_05350</name>
</gene>
<dbReference type="PANTHER" id="PTHR36441">
    <property type="entry name" value="HYPOTHETICAL CYTOSOLIC PROTEIN"/>
    <property type="match status" value="1"/>
</dbReference>
<organism evidence="1 2">
    <name type="scientific">Pseudalkalibacillus berkeleyi</name>
    <dbReference type="NCBI Taxonomy" id="1069813"/>
    <lineage>
        <taxon>Bacteria</taxon>
        <taxon>Bacillati</taxon>
        <taxon>Bacillota</taxon>
        <taxon>Bacilli</taxon>
        <taxon>Bacillales</taxon>
        <taxon>Fictibacillaceae</taxon>
        <taxon>Pseudalkalibacillus</taxon>
    </lineage>
</organism>
<dbReference type="Pfam" id="PF04456">
    <property type="entry name" value="DUF503"/>
    <property type="match status" value="1"/>
</dbReference>
<comment type="caution">
    <text evidence="1">The sequence shown here is derived from an EMBL/GenBank/DDBJ whole genome shotgun (WGS) entry which is preliminary data.</text>
</comment>
<dbReference type="InterPro" id="IPR007546">
    <property type="entry name" value="DUF503"/>
</dbReference>
<dbReference type="RefSeq" id="WP_236332497.1">
    <property type="nucleotide sequence ID" value="NZ_JAKIJS010000001.1"/>
</dbReference>
<dbReference type="EMBL" id="JAKIJS010000001">
    <property type="protein sequence ID" value="MCF6137150.1"/>
    <property type="molecule type" value="Genomic_DNA"/>
</dbReference>
<proteinExistence type="predicted"/>
<keyword evidence="2" id="KW-1185">Reference proteome</keyword>
<dbReference type="PANTHER" id="PTHR36441:SF1">
    <property type="entry name" value="DUF503 DOMAIN-CONTAINING PROTEIN"/>
    <property type="match status" value="1"/>
</dbReference>
<accession>A0ABS9GZX6</accession>
<protein>
    <submittedName>
        <fullName evidence="1">DUF503 domain-containing protein</fullName>
    </submittedName>
</protein>
<dbReference type="InterPro" id="IPR036746">
    <property type="entry name" value="TT1725-like_sf"/>
</dbReference>
<evidence type="ECO:0000313" key="2">
    <source>
        <dbReference type="Proteomes" id="UP001649381"/>
    </source>
</evidence>
<dbReference type="Proteomes" id="UP001649381">
    <property type="component" value="Unassembled WGS sequence"/>
</dbReference>
<reference evidence="1 2" key="1">
    <citation type="submission" date="2022-01" db="EMBL/GenBank/DDBJ databases">
        <title>Alkalihalobacillus sp. EGI L200015, a novel bacterium isolated from a salt lake sediment.</title>
        <authorList>
            <person name="Gao L."/>
            <person name="Fang B.-Z."/>
            <person name="Li W.-J."/>
        </authorList>
    </citation>
    <scope>NUCLEOTIDE SEQUENCE [LARGE SCALE GENOMIC DNA]</scope>
    <source>
        <strain evidence="1 2">KCTC 12718</strain>
    </source>
</reference>
<evidence type="ECO:0000313" key="1">
    <source>
        <dbReference type="EMBL" id="MCF6137150.1"/>
    </source>
</evidence>
<dbReference type="Gene3D" id="3.30.70.1120">
    <property type="entry name" value="TT1725-like"/>
    <property type="match status" value="1"/>
</dbReference>
<dbReference type="SUPFAM" id="SSF103007">
    <property type="entry name" value="Hypothetical protein TT1725"/>
    <property type="match status" value="1"/>
</dbReference>
<name>A0ABS9GZX6_9BACL</name>